<evidence type="ECO:0000313" key="2">
    <source>
        <dbReference type="Proteomes" id="UP001148737"/>
    </source>
</evidence>
<keyword evidence="2" id="KW-1185">Reference proteome</keyword>
<organism evidence="1 2">
    <name type="scientific">Lecanicillium saksenae</name>
    <dbReference type="NCBI Taxonomy" id="468837"/>
    <lineage>
        <taxon>Eukaryota</taxon>
        <taxon>Fungi</taxon>
        <taxon>Dikarya</taxon>
        <taxon>Ascomycota</taxon>
        <taxon>Pezizomycotina</taxon>
        <taxon>Sordariomycetes</taxon>
        <taxon>Hypocreomycetidae</taxon>
        <taxon>Hypocreales</taxon>
        <taxon>Cordycipitaceae</taxon>
        <taxon>Lecanicillium</taxon>
    </lineage>
</organism>
<reference evidence="1" key="1">
    <citation type="submission" date="2022-07" db="EMBL/GenBank/DDBJ databases">
        <title>Genome Sequence of Lecanicillium saksenae.</title>
        <authorList>
            <person name="Buettner E."/>
        </authorList>
    </citation>
    <scope>NUCLEOTIDE SEQUENCE</scope>
    <source>
        <strain evidence="1">VT-O1</strain>
    </source>
</reference>
<protein>
    <submittedName>
        <fullName evidence="1">Uncharacterized protein</fullName>
    </submittedName>
</protein>
<gene>
    <name evidence="1" type="ORF">NLG97_g11162</name>
</gene>
<accession>A0ACC1QBB8</accession>
<dbReference type="EMBL" id="JANAKD010003317">
    <property type="protein sequence ID" value="KAJ3472238.1"/>
    <property type="molecule type" value="Genomic_DNA"/>
</dbReference>
<dbReference type="Proteomes" id="UP001148737">
    <property type="component" value="Unassembled WGS sequence"/>
</dbReference>
<proteinExistence type="predicted"/>
<sequence>MPTVSRQSRVVGALLGLHAGDSLGATVEFKSHGTIKAMFPGGHGSIRDITGGGVFKWPAGHATETRT</sequence>
<comment type="caution">
    <text evidence="1">The sequence shown here is derived from an EMBL/GenBank/DDBJ whole genome shotgun (WGS) entry which is preliminary data.</text>
</comment>
<name>A0ACC1QBB8_9HYPO</name>
<evidence type="ECO:0000313" key="1">
    <source>
        <dbReference type="EMBL" id="KAJ3472238.1"/>
    </source>
</evidence>